<dbReference type="PROSITE" id="PS50240">
    <property type="entry name" value="TRYPSIN_DOM"/>
    <property type="match status" value="1"/>
</dbReference>
<dbReference type="InterPro" id="IPR001254">
    <property type="entry name" value="Trypsin_dom"/>
</dbReference>
<dbReference type="PANTHER" id="PTHR24276:SF98">
    <property type="entry name" value="FI18310P1-RELATED"/>
    <property type="match status" value="1"/>
</dbReference>
<dbReference type="PROSITE" id="PS00134">
    <property type="entry name" value="TRYPSIN_HIS"/>
    <property type="match status" value="1"/>
</dbReference>
<proteinExistence type="inferred from homology"/>
<evidence type="ECO:0000256" key="3">
    <source>
        <dbReference type="ARBA" id="ARBA00022801"/>
    </source>
</evidence>
<gene>
    <name evidence="9" type="primary">LOC105360413</name>
</gene>
<organism evidence="8 9">
    <name type="scientific">Ceratosolen solmsi marchali</name>
    <dbReference type="NCBI Taxonomy" id="326594"/>
    <lineage>
        <taxon>Eukaryota</taxon>
        <taxon>Metazoa</taxon>
        <taxon>Ecdysozoa</taxon>
        <taxon>Arthropoda</taxon>
        <taxon>Hexapoda</taxon>
        <taxon>Insecta</taxon>
        <taxon>Pterygota</taxon>
        <taxon>Neoptera</taxon>
        <taxon>Endopterygota</taxon>
        <taxon>Hymenoptera</taxon>
        <taxon>Apocrita</taxon>
        <taxon>Proctotrupomorpha</taxon>
        <taxon>Chalcidoidea</taxon>
        <taxon>Agaonidae</taxon>
        <taxon>Agaoninae</taxon>
        <taxon>Ceratosolen</taxon>
    </lineage>
</organism>
<keyword evidence="6" id="KW-0732">Signal</keyword>
<feature type="signal peptide" evidence="6">
    <location>
        <begin position="1"/>
        <end position="24"/>
    </location>
</feature>
<dbReference type="PRINTS" id="PR00722">
    <property type="entry name" value="CHYMOTRYPSIN"/>
</dbReference>
<dbReference type="KEGG" id="csol:105360413"/>
<dbReference type="GeneID" id="105360413"/>
<dbReference type="Proteomes" id="UP000695007">
    <property type="component" value="Unplaced"/>
</dbReference>
<keyword evidence="2" id="KW-0645">Protease</keyword>
<dbReference type="SUPFAM" id="SSF50494">
    <property type="entry name" value="Trypsin-like serine proteases"/>
    <property type="match status" value="1"/>
</dbReference>
<evidence type="ECO:0000256" key="2">
    <source>
        <dbReference type="ARBA" id="ARBA00022670"/>
    </source>
</evidence>
<dbReference type="RefSeq" id="XP_011495609.1">
    <property type="nucleotide sequence ID" value="XM_011497307.1"/>
</dbReference>
<dbReference type="PANTHER" id="PTHR24276">
    <property type="entry name" value="POLYSERASE-RELATED"/>
    <property type="match status" value="1"/>
</dbReference>
<keyword evidence="5" id="KW-1015">Disulfide bond</keyword>
<feature type="chain" id="PRO_5042500899" evidence="6">
    <location>
        <begin position="25"/>
        <end position="268"/>
    </location>
</feature>
<keyword evidence="4" id="KW-0720">Serine protease</keyword>
<name>A0AAJ6VLT6_9HYME</name>
<dbReference type="GO" id="GO:0006508">
    <property type="term" value="P:proteolysis"/>
    <property type="evidence" value="ECO:0007669"/>
    <property type="project" value="UniProtKB-KW"/>
</dbReference>
<feature type="domain" description="Peptidase S1" evidence="7">
    <location>
        <begin position="27"/>
        <end position="267"/>
    </location>
</feature>
<evidence type="ECO:0000259" key="7">
    <source>
        <dbReference type="PROSITE" id="PS50240"/>
    </source>
</evidence>
<dbReference type="InterPro" id="IPR043504">
    <property type="entry name" value="Peptidase_S1_PA_chymotrypsin"/>
</dbReference>
<evidence type="ECO:0000256" key="6">
    <source>
        <dbReference type="SAM" id="SignalP"/>
    </source>
</evidence>
<evidence type="ECO:0000313" key="9">
    <source>
        <dbReference type="RefSeq" id="XP_011495609.1"/>
    </source>
</evidence>
<dbReference type="InterPro" id="IPR009003">
    <property type="entry name" value="Peptidase_S1_PA"/>
</dbReference>
<dbReference type="InterPro" id="IPR001314">
    <property type="entry name" value="Peptidase_S1A"/>
</dbReference>
<dbReference type="InterPro" id="IPR050430">
    <property type="entry name" value="Peptidase_S1"/>
</dbReference>
<dbReference type="SMART" id="SM00020">
    <property type="entry name" value="Tryp_SPc"/>
    <property type="match status" value="1"/>
</dbReference>
<comment type="similarity">
    <text evidence="1">Belongs to the peptidase S1 family.</text>
</comment>
<keyword evidence="3" id="KW-0378">Hydrolase</keyword>
<dbReference type="AlphaFoldDB" id="A0AAJ6VLT6"/>
<dbReference type="Pfam" id="PF00089">
    <property type="entry name" value="Trypsin"/>
    <property type="match status" value="1"/>
</dbReference>
<dbReference type="InterPro" id="IPR018114">
    <property type="entry name" value="TRYPSIN_HIS"/>
</dbReference>
<dbReference type="GO" id="GO:0004252">
    <property type="term" value="F:serine-type endopeptidase activity"/>
    <property type="evidence" value="ECO:0007669"/>
    <property type="project" value="InterPro"/>
</dbReference>
<evidence type="ECO:0000256" key="5">
    <source>
        <dbReference type="ARBA" id="ARBA00023157"/>
    </source>
</evidence>
<dbReference type="Gene3D" id="2.40.10.10">
    <property type="entry name" value="Trypsin-like serine proteases"/>
    <property type="match status" value="2"/>
</dbReference>
<accession>A0AAJ6VLT6</accession>
<reference evidence="9" key="1">
    <citation type="submission" date="2025-08" db="UniProtKB">
        <authorList>
            <consortium name="RefSeq"/>
        </authorList>
    </citation>
    <scope>IDENTIFICATION</scope>
</reference>
<sequence length="268" mass="30266">MGLKIYLLVIQCIVLCIQFRLVNLKALEGDNVKVVAGNGFDFIVSIMLIDSKNIRSEKNHICTGSLVSRRDVLTAAHCLMYQQLDEIEIIVGSIDLRNGEKYLPEWWITFESWIERKDRISRFLLNDISIIRLTKNVSDTINFPIISTTLSNFLPGVDVKSAGWGIKSDGRTPRLLESATLTILSKADCESRIEKLNGYKLEIHFRFICTVGNPPALLTFGDSGSPVLVDNKIIAISIQTSPLPEQPFNKEKVNIHLIVNYYNERNNV</sequence>
<keyword evidence="8" id="KW-1185">Reference proteome</keyword>
<evidence type="ECO:0000256" key="1">
    <source>
        <dbReference type="ARBA" id="ARBA00007664"/>
    </source>
</evidence>
<evidence type="ECO:0000313" key="8">
    <source>
        <dbReference type="Proteomes" id="UP000695007"/>
    </source>
</evidence>
<protein>
    <submittedName>
        <fullName evidence="9">Trypsin delta/gamma-like</fullName>
    </submittedName>
</protein>
<evidence type="ECO:0000256" key="4">
    <source>
        <dbReference type="ARBA" id="ARBA00022825"/>
    </source>
</evidence>